<protein>
    <submittedName>
        <fullName evidence="6">TIGR03364 family FAD-dependent oxidoreductase</fullName>
    </submittedName>
</protein>
<dbReference type="Gene3D" id="3.30.9.10">
    <property type="entry name" value="D-Amino Acid Oxidase, subunit A, domain 2"/>
    <property type="match status" value="1"/>
</dbReference>
<keyword evidence="3" id="KW-0285">Flavoprotein</keyword>
<evidence type="ECO:0000313" key="6">
    <source>
        <dbReference type="EMBL" id="QBP10326.1"/>
    </source>
</evidence>
<accession>A0A482IQV0</accession>
<dbReference type="InterPro" id="IPR036188">
    <property type="entry name" value="FAD/NAD-bd_sf"/>
</dbReference>
<dbReference type="NCBIfam" id="TIGR03364">
    <property type="entry name" value="HpnW_proposed"/>
    <property type="match status" value="1"/>
</dbReference>
<dbReference type="OrthoDB" id="9799943at2"/>
<dbReference type="PANTHER" id="PTHR13847">
    <property type="entry name" value="SARCOSINE DEHYDROGENASE-RELATED"/>
    <property type="match status" value="1"/>
</dbReference>
<name>A0A482IQV0_9BURK</name>
<dbReference type="PANTHER" id="PTHR13847:SF286">
    <property type="entry name" value="D-AMINO ACID DEHYDROGENASE"/>
    <property type="match status" value="1"/>
</dbReference>
<reference evidence="6 7" key="1">
    <citation type="submission" date="2019-03" db="EMBL/GenBank/DDBJ databases">
        <title>Comparative insights into the high quality Complete genome sequence of highly metal resistant Cupriavidus metallidurans strain BS1 isolated from a gold-copper mine.</title>
        <authorList>
            <person name="Mazhar H.S."/>
            <person name="Rensing C."/>
        </authorList>
    </citation>
    <scope>NUCLEOTIDE SEQUENCE [LARGE SCALE GENOMIC DNA]</scope>
    <source>
        <strain evidence="6 7">BS1</strain>
    </source>
</reference>
<proteinExistence type="inferred from homology"/>
<comment type="cofactor">
    <cofactor evidence="1">
        <name>FAD</name>
        <dbReference type="ChEBI" id="CHEBI:57692"/>
    </cofactor>
</comment>
<feature type="domain" description="FAD dependent oxidoreductase" evidence="5">
    <location>
        <begin position="16"/>
        <end position="380"/>
    </location>
</feature>
<dbReference type="InterPro" id="IPR017741">
    <property type="entry name" value="FAD-dependent_OxRdtase_HpnW"/>
</dbReference>
<evidence type="ECO:0000313" key="7">
    <source>
        <dbReference type="Proteomes" id="UP000253772"/>
    </source>
</evidence>
<organism evidence="6 7">
    <name type="scientific">Cupriavidus metallidurans</name>
    <dbReference type="NCBI Taxonomy" id="119219"/>
    <lineage>
        <taxon>Bacteria</taxon>
        <taxon>Pseudomonadati</taxon>
        <taxon>Pseudomonadota</taxon>
        <taxon>Betaproteobacteria</taxon>
        <taxon>Burkholderiales</taxon>
        <taxon>Burkholderiaceae</taxon>
        <taxon>Cupriavidus</taxon>
    </lineage>
</organism>
<dbReference type="AlphaFoldDB" id="A0A482IQV0"/>
<dbReference type="Gene3D" id="3.50.50.60">
    <property type="entry name" value="FAD/NAD(P)-binding domain"/>
    <property type="match status" value="1"/>
</dbReference>
<dbReference type="EMBL" id="CP037900">
    <property type="protein sequence ID" value="QBP10326.1"/>
    <property type="molecule type" value="Genomic_DNA"/>
</dbReference>
<evidence type="ECO:0000259" key="5">
    <source>
        <dbReference type="Pfam" id="PF01266"/>
    </source>
</evidence>
<dbReference type="GO" id="GO:0016491">
    <property type="term" value="F:oxidoreductase activity"/>
    <property type="evidence" value="ECO:0007669"/>
    <property type="project" value="UniProtKB-KW"/>
</dbReference>
<keyword evidence="4" id="KW-0560">Oxidoreductase</keyword>
<evidence type="ECO:0000256" key="1">
    <source>
        <dbReference type="ARBA" id="ARBA00001974"/>
    </source>
</evidence>
<dbReference type="Pfam" id="PF01266">
    <property type="entry name" value="DAO"/>
    <property type="match status" value="1"/>
</dbReference>
<evidence type="ECO:0000256" key="3">
    <source>
        <dbReference type="ARBA" id="ARBA00022630"/>
    </source>
</evidence>
<dbReference type="GO" id="GO:0005737">
    <property type="term" value="C:cytoplasm"/>
    <property type="evidence" value="ECO:0007669"/>
    <property type="project" value="TreeGrafter"/>
</dbReference>
<dbReference type="Proteomes" id="UP000253772">
    <property type="component" value="Chromosome c1"/>
</dbReference>
<sequence length="411" mass="44121">MMQAPAIQGGLDASTDVAIVGAGILGLSHAAAAIKRGLRVTVFERSEIAVGASIRNFGQMLVTGQPPGIMLDLARESRALYLGWAGQAGLSVRANGALLFSRSGAEDAVLEEFMDTRAPAFGYNVRLLRGAELAGLYDGRFSQHRSALQGLDDLQLYSREAVPALAAWLAKQGVRFHFGTLVRHVEGGRLDTTAGVCNAQRVIVCSGHDYQTLCAEPLRALQPQVCRLQMLRVTPEDGFRLEHAVLTGLSCTHYGAFADLATARRLATQIEQQRPELHRHGIHLLVSPTPYGDWIVGDSHDYSQDARPFNAESVDTIMLDLARDTLGSRLRVVERWQGVYGAKCHVPGSGAFSVTQVDDRTTVALMHSGIGMSVGPALAHRHVAALVDGTALPQWTPQATLPATLPVSTPA</sequence>
<evidence type="ECO:0000256" key="4">
    <source>
        <dbReference type="ARBA" id="ARBA00023002"/>
    </source>
</evidence>
<gene>
    <name evidence="6" type="ORF">DDF84_011475</name>
</gene>
<comment type="similarity">
    <text evidence="2">Belongs to the DadA oxidoreductase family.</text>
</comment>
<dbReference type="SUPFAM" id="SSF51905">
    <property type="entry name" value="FAD/NAD(P)-binding domain"/>
    <property type="match status" value="1"/>
</dbReference>
<evidence type="ECO:0000256" key="2">
    <source>
        <dbReference type="ARBA" id="ARBA00009410"/>
    </source>
</evidence>
<dbReference type="InterPro" id="IPR006076">
    <property type="entry name" value="FAD-dep_OxRdtase"/>
</dbReference>